<evidence type="ECO:0000313" key="1">
    <source>
        <dbReference type="EMBL" id="MBD3931959.1"/>
    </source>
</evidence>
<protein>
    <submittedName>
        <fullName evidence="1">Uncharacterized protein</fullName>
    </submittedName>
</protein>
<proteinExistence type="predicted"/>
<organism evidence="1 2">
    <name type="scientific">Streptomyces chumphonensis</name>
    <dbReference type="NCBI Taxonomy" id="1214925"/>
    <lineage>
        <taxon>Bacteria</taxon>
        <taxon>Bacillati</taxon>
        <taxon>Actinomycetota</taxon>
        <taxon>Actinomycetes</taxon>
        <taxon>Kitasatosporales</taxon>
        <taxon>Streptomycetaceae</taxon>
        <taxon>Streptomyces</taxon>
    </lineage>
</organism>
<dbReference type="Proteomes" id="UP000632289">
    <property type="component" value="Unassembled WGS sequence"/>
</dbReference>
<accession>A0A927EXQ5</accession>
<evidence type="ECO:0000313" key="2">
    <source>
        <dbReference type="Proteomes" id="UP000632289"/>
    </source>
</evidence>
<name>A0A927EXQ5_9ACTN</name>
<dbReference type="AlphaFoldDB" id="A0A927EXQ5"/>
<dbReference type="EMBL" id="JACXYU010000004">
    <property type="protein sequence ID" value="MBD3931959.1"/>
    <property type="molecule type" value="Genomic_DNA"/>
</dbReference>
<sequence length="56" mass="6155">MSVRVVTCRYVKPQSGQQCTAEAVDPDGELLICARHLAMAQRLIQQAMARPRSGGR</sequence>
<keyword evidence="2" id="KW-1185">Reference proteome</keyword>
<gene>
    <name evidence="1" type="ORF">IF129_10365</name>
</gene>
<dbReference type="RefSeq" id="WP_191209269.1">
    <property type="nucleotide sequence ID" value="NZ_BAABKL010000036.1"/>
</dbReference>
<reference evidence="1" key="1">
    <citation type="submission" date="2020-09" db="EMBL/GenBank/DDBJ databases">
        <title>Secondary metabolite and genome analysis of marine Streptomyces chumphonensis KK1-2T.</title>
        <authorList>
            <person name="Phongsopitanun W."/>
            <person name="Kanchanasin P."/>
            <person name="Pittayakhajonwut P."/>
            <person name="Suwanborirux K."/>
            <person name="Tanasupawat S."/>
        </authorList>
    </citation>
    <scope>NUCLEOTIDE SEQUENCE</scope>
    <source>
        <strain evidence="1">KK1-2</strain>
    </source>
</reference>
<comment type="caution">
    <text evidence="1">The sequence shown here is derived from an EMBL/GenBank/DDBJ whole genome shotgun (WGS) entry which is preliminary data.</text>
</comment>